<dbReference type="Pfam" id="PF08547">
    <property type="entry name" value="CIA30"/>
    <property type="match status" value="1"/>
</dbReference>
<reference evidence="3 4" key="1">
    <citation type="journal article" date="2019" name="Emerg. Microbes Infect.">
        <title>Comprehensive subspecies identification of 175 nontuberculous mycobacteria species based on 7547 genomic profiles.</title>
        <authorList>
            <person name="Matsumoto Y."/>
            <person name="Kinjo T."/>
            <person name="Motooka D."/>
            <person name="Nabeya D."/>
            <person name="Jung N."/>
            <person name="Uechi K."/>
            <person name="Horii T."/>
            <person name="Iida T."/>
            <person name="Fujita J."/>
            <person name="Nakamura S."/>
        </authorList>
    </citation>
    <scope>NUCLEOTIDE SEQUENCE [LARGE SCALE GENOMIC DNA]</scope>
    <source>
        <strain evidence="3 4">JCM 17899</strain>
    </source>
</reference>
<dbReference type="EMBL" id="AP022588">
    <property type="protein sequence ID" value="BBY27041.1"/>
    <property type="molecule type" value="Genomic_DNA"/>
</dbReference>
<dbReference type="InterPro" id="IPR039131">
    <property type="entry name" value="NDUFAF1"/>
</dbReference>
<evidence type="ECO:0000313" key="4">
    <source>
        <dbReference type="Proteomes" id="UP000467193"/>
    </source>
</evidence>
<dbReference type="PANTHER" id="PTHR13194:SF19">
    <property type="entry name" value="NAD(P)-BINDING ROSSMANN-FOLD SUPERFAMILY PROTEIN"/>
    <property type="match status" value="1"/>
</dbReference>
<dbReference type="InterPro" id="IPR008979">
    <property type="entry name" value="Galactose-bd-like_sf"/>
</dbReference>
<dbReference type="RefSeq" id="WP_246230964.1">
    <property type="nucleotide sequence ID" value="NZ_AP022588.1"/>
</dbReference>
<protein>
    <submittedName>
        <fullName evidence="3">CIA30 family protein</fullName>
    </submittedName>
</protein>
<dbReference type="KEGG" id="msei:MSEDJ_11370"/>
<gene>
    <name evidence="3" type="ORF">MSEDJ_11370</name>
</gene>
<sequence length="226" mass="23432">MLILGDVDAIGSRRRLGNHRLRRGLLAVVISSTALLAVSCGSAERSARADETTAVPDASGVALVDLADAGSVAAWTTVNDPVMGGKSTAAIAFADPGLVFSGNVSLENNGGFASARSPEDPEIGRKATGAASLRVRAVGDGKTYLVKAGVAGQAWSYVQRFQTEAAVQRSYDLPVDGFRPVGMRLDPEPDAPQTMDPSTIDQVSVYVLDEQEGPFEITVGAIDATG</sequence>
<name>A0A7I7QL67_9MYCO</name>
<feature type="domain" description="NADH:ubiquinone oxidoreductase intermediate-associated protein 30" evidence="2">
    <location>
        <begin position="67"/>
        <end position="219"/>
    </location>
</feature>
<comment type="similarity">
    <text evidence="1">Belongs to the CIA30 family.</text>
</comment>
<dbReference type="Proteomes" id="UP000467193">
    <property type="component" value="Chromosome"/>
</dbReference>
<evidence type="ECO:0000259" key="2">
    <source>
        <dbReference type="Pfam" id="PF08547"/>
    </source>
</evidence>
<dbReference type="SUPFAM" id="SSF49785">
    <property type="entry name" value="Galactose-binding domain-like"/>
    <property type="match status" value="1"/>
</dbReference>
<dbReference type="InterPro" id="IPR013857">
    <property type="entry name" value="NADH-UbQ_OxRdtase-assoc_prot30"/>
</dbReference>
<keyword evidence="4" id="KW-1185">Reference proteome</keyword>
<evidence type="ECO:0000256" key="1">
    <source>
        <dbReference type="ARBA" id="ARBA00007884"/>
    </source>
</evidence>
<dbReference type="AlphaFoldDB" id="A0A7I7QL67"/>
<evidence type="ECO:0000313" key="3">
    <source>
        <dbReference type="EMBL" id="BBY27041.1"/>
    </source>
</evidence>
<proteinExistence type="inferred from homology"/>
<organism evidence="3 4">
    <name type="scientific">Mycolicibacterium sediminis</name>
    <dbReference type="NCBI Taxonomy" id="1286180"/>
    <lineage>
        <taxon>Bacteria</taxon>
        <taxon>Bacillati</taxon>
        <taxon>Actinomycetota</taxon>
        <taxon>Actinomycetes</taxon>
        <taxon>Mycobacteriales</taxon>
        <taxon>Mycobacteriaceae</taxon>
        <taxon>Mycolicibacterium</taxon>
    </lineage>
</organism>
<dbReference type="PANTHER" id="PTHR13194">
    <property type="entry name" value="COMPLEX I INTERMEDIATE-ASSOCIATED PROTEIN 30"/>
    <property type="match status" value="1"/>
</dbReference>
<accession>A0A7I7QL67</accession>